<dbReference type="GO" id="GO:0006747">
    <property type="term" value="P:FAD biosynthetic process"/>
    <property type="evidence" value="ECO:0007669"/>
    <property type="project" value="UniProtKB-UniRule"/>
</dbReference>
<evidence type="ECO:0000256" key="4">
    <source>
        <dbReference type="ARBA" id="ARBA00022630"/>
    </source>
</evidence>
<dbReference type="NCBIfam" id="NF004160">
    <property type="entry name" value="PRK05627.1-3"/>
    <property type="match status" value="1"/>
</dbReference>
<keyword evidence="18" id="KW-1185">Reference proteome</keyword>
<accession>A0A0D2JZV3</accession>
<dbReference type="Gene3D" id="2.40.30.30">
    <property type="entry name" value="Riboflavin kinase-like"/>
    <property type="match status" value="1"/>
</dbReference>
<comment type="function">
    <text evidence="1">Catalyzes the phosphorylation of riboflavin to FMN followed by the adenylation of FMN to FAD.</text>
</comment>
<evidence type="ECO:0000259" key="16">
    <source>
        <dbReference type="SMART" id="SM00904"/>
    </source>
</evidence>
<dbReference type="UniPathway" id="UPA00276">
    <property type="reaction ID" value="UER00406"/>
</dbReference>
<dbReference type="EMBL" id="AZAC01000005">
    <property type="protein sequence ID" value="KIX15015.1"/>
    <property type="molecule type" value="Genomic_DNA"/>
</dbReference>
<dbReference type="Pfam" id="PF06574">
    <property type="entry name" value="FAD_syn"/>
    <property type="match status" value="1"/>
</dbReference>
<dbReference type="OrthoDB" id="9803667at2"/>
<dbReference type="NCBIfam" id="NF004162">
    <property type="entry name" value="PRK05627.1-5"/>
    <property type="match status" value="1"/>
</dbReference>
<comment type="catalytic activity">
    <reaction evidence="13 15">
        <text>riboflavin + ATP = FMN + ADP + H(+)</text>
        <dbReference type="Rhea" id="RHEA:14357"/>
        <dbReference type="ChEBI" id="CHEBI:15378"/>
        <dbReference type="ChEBI" id="CHEBI:30616"/>
        <dbReference type="ChEBI" id="CHEBI:57986"/>
        <dbReference type="ChEBI" id="CHEBI:58210"/>
        <dbReference type="ChEBI" id="CHEBI:456216"/>
        <dbReference type="EC" id="2.7.1.26"/>
    </reaction>
</comment>
<evidence type="ECO:0000256" key="10">
    <source>
        <dbReference type="ARBA" id="ARBA00022827"/>
    </source>
</evidence>
<dbReference type="GO" id="GO:0009231">
    <property type="term" value="P:riboflavin biosynthetic process"/>
    <property type="evidence" value="ECO:0007669"/>
    <property type="project" value="InterPro"/>
</dbReference>
<dbReference type="InterPro" id="IPR002606">
    <property type="entry name" value="Riboflavin_kinase_bac"/>
</dbReference>
<keyword evidence="5 15" id="KW-0288">FMN</keyword>
<dbReference type="Pfam" id="PF01687">
    <property type="entry name" value="Flavokinase"/>
    <property type="match status" value="1"/>
</dbReference>
<keyword evidence="12" id="KW-0511">Multifunctional enzyme</keyword>
<comment type="caution">
    <text evidence="17">The sequence shown here is derived from an EMBL/GenBank/DDBJ whole genome shotgun (WGS) entry which is preliminary data.</text>
</comment>
<dbReference type="AlphaFoldDB" id="A0A0D2JZV3"/>
<name>A0A0D2JZV3_9BACT</name>
<dbReference type="InterPro" id="IPR015865">
    <property type="entry name" value="Riboflavin_kinase_bac/euk"/>
</dbReference>
<evidence type="ECO:0000256" key="15">
    <source>
        <dbReference type="PIRNR" id="PIRNR004491"/>
    </source>
</evidence>
<dbReference type="CDD" id="cd02064">
    <property type="entry name" value="FAD_synthetase_N"/>
    <property type="match status" value="1"/>
</dbReference>
<evidence type="ECO:0000256" key="6">
    <source>
        <dbReference type="ARBA" id="ARBA00022679"/>
    </source>
</evidence>
<protein>
    <recommendedName>
        <fullName evidence="15">Riboflavin biosynthesis protein</fullName>
    </recommendedName>
    <domain>
        <recommendedName>
            <fullName evidence="15">Riboflavin kinase</fullName>
            <ecNumber evidence="15">2.7.1.26</ecNumber>
        </recommendedName>
        <alternativeName>
            <fullName evidence="15">Flavokinase</fullName>
        </alternativeName>
    </domain>
    <domain>
        <recommendedName>
            <fullName evidence="15">FMN adenylyltransferase</fullName>
            <ecNumber evidence="15">2.7.7.2</ecNumber>
        </recommendedName>
        <alternativeName>
            <fullName evidence="15">FAD pyrophosphorylase</fullName>
        </alternativeName>
        <alternativeName>
            <fullName evidence="15">FAD synthase</fullName>
        </alternativeName>
    </domain>
</protein>
<evidence type="ECO:0000313" key="18">
    <source>
        <dbReference type="Proteomes" id="UP000032233"/>
    </source>
</evidence>
<dbReference type="Gene3D" id="3.40.50.620">
    <property type="entry name" value="HUPs"/>
    <property type="match status" value="1"/>
</dbReference>
<dbReference type="InterPro" id="IPR014729">
    <property type="entry name" value="Rossmann-like_a/b/a_fold"/>
</dbReference>
<dbReference type="InterPro" id="IPR023468">
    <property type="entry name" value="Riboflavin_kinase"/>
</dbReference>
<dbReference type="InterPro" id="IPR015864">
    <property type="entry name" value="FAD_synthase"/>
</dbReference>
<comment type="similarity">
    <text evidence="15">Belongs to the ribF family.</text>
</comment>
<comment type="pathway">
    <text evidence="3 15">Cofactor biosynthesis; FMN biosynthesis; FMN from riboflavin (ATP route): step 1/1.</text>
</comment>
<evidence type="ECO:0000256" key="3">
    <source>
        <dbReference type="ARBA" id="ARBA00005201"/>
    </source>
</evidence>
<dbReference type="InterPro" id="IPR023465">
    <property type="entry name" value="Riboflavin_kinase_dom_sf"/>
</dbReference>
<dbReference type="GO" id="GO:0005524">
    <property type="term" value="F:ATP binding"/>
    <property type="evidence" value="ECO:0007669"/>
    <property type="project" value="UniProtKB-UniRule"/>
</dbReference>
<evidence type="ECO:0000256" key="1">
    <source>
        <dbReference type="ARBA" id="ARBA00002121"/>
    </source>
</evidence>
<keyword evidence="8 15" id="KW-0547">Nucleotide-binding</keyword>
<dbReference type="SUPFAM" id="SSF52374">
    <property type="entry name" value="Nucleotidylyl transferase"/>
    <property type="match status" value="1"/>
</dbReference>
<evidence type="ECO:0000256" key="7">
    <source>
        <dbReference type="ARBA" id="ARBA00022695"/>
    </source>
</evidence>
<dbReference type="FunCoup" id="A0A0D2JZV3">
    <property type="interactions" value="437"/>
</dbReference>
<evidence type="ECO:0000256" key="12">
    <source>
        <dbReference type="ARBA" id="ARBA00023268"/>
    </source>
</evidence>
<gene>
    <name evidence="17" type="ORF">X474_06045</name>
</gene>
<keyword evidence="10 15" id="KW-0274">FAD</keyword>
<sequence length="313" mass="34426">MIILRGLEEVRERYQNPVVTIGNFDGVHLGHQALFEKTTERAKELGGTSLAMTFEPHPMRVLRPAVNLPLINTLEQKTRLIEKCGLDVLISVRFDEDFAALSADDFVDKLLVGRLGVSEVVIGYDFAFGKKGLGDAELLRSKEKQSHITTHVVGPVIMEGRPISSTRVRQVVRACDVKTARKLLGRFYRISGKVITGHGRGGRLLGFPTANLKVRDELLPGPGVYAVLAQLESGKRLVGVTNVGKNPTFGDSGLSVETHILDFDEDLYGQDMKVDFVEHLRPEKKFSSAEELVKGISADVAKARKILANFLPG</sequence>
<comment type="catalytic activity">
    <reaction evidence="14 15">
        <text>FMN + ATP + H(+) = FAD + diphosphate</text>
        <dbReference type="Rhea" id="RHEA:17237"/>
        <dbReference type="ChEBI" id="CHEBI:15378"/>
        <dbReference type="ChEBI" id="CHEBI:30616"/>
        <dbReference type="ChEBI" id="CHEBI:33019"/>
        <dbReference type="ChEBI" id="CHEBI:57692"/>
        <dbReference type="ChEBI" id="CHEBI:58210"/>
        <dbReference type="EC" id="2.7.7.2"/>
    </reaction>
</comment>
<evidence type="ECO:0000313" key="17">
    <source>
        <dbReference type="EMBL" id="KIX15015.1"/>
    </source>
</evidence>
<dbReference type="Proteomes" id="UP000032233">
    <property type="component" value="Unassembled WGS sequence"/>
</dbReference>
<evidence type="ECO:0000256" key="5">
    <source>
        <dbReference type="ARBA" id="ARBA00022643"/>
    </source>
</evidence>
<reference evidence="17 18" key="1">
    <citation type="submission" date="2013-11" db="EMBL/GenBank/DDBJ databases">
        <title>Metagenomic analysis of a methanogenic consortium involved in long chain n-alkane degradation.</title>
        <authorList>
            <person name="Davidova I.A."/>
            <person name="Callaghan A.V."/>
            <person name="Wawrik B."/>
            <person name="Pruitt S."/>
            <person name="Marks C."/>
            <person name="Duncan K.E."/>
            <person name="Suflita J.M."/>
        </authorList>
    </citation>
    <scope>NUCLEOTIDE SEQUENCE [LARGE SCALE GENOMIC DNA]</scope>
    <source>
        <strain evidence="17 18">SPR</strain>
    </source>
</reference>
<dbReference type="EC" id="2.7.7.2" evidence="15"/>
<comment type="pathway">
    <text evidence="2 15">Cofactor biosynthesis; FAD biosynthesis; FAD from FMN: step 1/1.</text>
</comment>
<evidence type="ECO:0000256" key="13">
    <source>
        <dbReference type="ARBA" id="ARBA00047880"/>
    </source>
</evidence>
<dbReference type="SMART" id="SM00904">
    <property type="entry name" value="Flavokinase"/>
    <property type="match status" value="1"/>
</dbReference>
<dbReference type="RefSeq" id="WP_044347342.1">
    <property type="nucleotide sequence ID" value="NZ_AZAC01000005.1"/>
</dbReference>
<keyword evidence="9 15" id="KW-0418">Kinase</keyword>
<dbReference type="STRING" id="1429043.X474_06045"/>
<dbReference type="GO" id="GO:0003919">
    <property type="term" value="F:FMN adenylyltransferase activity"/>
    <property type="evidence" value="ECO:0007669"/>
    <property type="project" value="UniProtKB-UniRule"/>
</dbReference>
<evidence type="ECO:0000256" key="2">
    <source>
        <dbReference type="ARBA" id="ARBA00004726"/>
    </source>
</evidence>
<dbReference type="PATRIC" id="fig|1429043.3.peg.1282"/>
<dbReference type="FunFam" id="3.40.50.620:FF:000021">
    <property type="entry name" value="Riboflavin biosynthesis protein"/>
    <property type="match status" value="1"/>
</dbReference>
<evidence type="ECO:0000256" key="9">
    <source>
        <dbReference type="ARBA" id="ARBA00022777"/>
    </source>
</evidence>
<keyword evidence="7 15" id="KW-0548">Nucleotidyltransferase</keyword>
<dbReference type="PANTHER" id="PTHR22749">
    <property type="entry name" value="RIBOFLAVIN KINASE/FMN ADENYLYLTRANSFERASE"/>
    <property type="match status" value="1"/>
</dbReference>
<dbReference type="PIRSF" id="PIRSF004491">
    <property type="entry name" value="FAD_Synth"/>
    <property type="match status" value="1"/>
</dbReference>
<evidence type="ECO:0000256" key="14">
    <source>
        <dbReference type="ARBA" id="ARBA00049494"/>
    </source>
</evidence>
<keyword evidence="11 15" id="KW-0067">ATP-binding</keyword>
<keyword evidence="6 15" id="KW-0808">Transferase</keyword>
<dbReference type="SUPFAM" id="SSF82114">
    <property type="entry name" value="Riboflavin kinase-like"/>
    <property type="match status" value="1"/>
</dbReference>
<evidence type="ECO:0000256" key="11">
    <source>
        <dbReference type="ARBA" id="ARBA00022840"/>
    </source>
</evidence>
<evidence type="ECO:0000256" key="8">
    <source>
        <dbReference type="ARBA" id="ARBA00022741"/>
    </source>
</evidence>
<dbReference type="EC" id="2.7.1.26" evidence="15"/>
<dbReference type="FunFam" id="2.40.30.30:FF:000003">
    <property type="entry name" value="Riboflavin biosynthesis protein"/>
    <property type="match status" value="1"/>
</dbReference>
<dbReference type="InParanoid" id="A0A0D2JZV3"/>
<dbReference type="GO" id="GO:0008531">
    <property type="term" value="F:riboflavin kinase activity"/>
    <property type="evidence" value="ECO:0007669"/>
    <property type="project" value="UniProtKB-UniRule"/>
</dbReference>
<dbReference type="NCBIfam" id="TIGR00083">
    <property type="entry name" value="ribF"/>
    <property type="match status" value="1"/>
</dbReference>
<proteinExistence type="inferred from homology"/>
<dbReference type="UniPathway" id="UPA00277">
    <property type="reaction ID" value="UER00407"/>
</dbReference>
<dbReference type="PANTHER" id="PTHR22749:SF6">
    <property type="entry name" value="RIBOFLAVIN KINASE"/>
    <property type="match status" value="1"/>
</dbReference>
<organism evidence="17 18">
    <name type="scientific">Dethiosulfatarculus sandiegensis</name>
    <dbReference type="NCBI Taxonomy" id="1429043"/>
    <lineage>
        <taxon>Bacteria</taxon>
        <taxon>Pseudomonadati</taxon>
        <taxon>Thermodesulfobacteriota</taxon>
        <taxon>Desulfarculia</taxon>
        <taxon>Desulfarculales</taxon>
        <taxon>Desulfarculaceae</taxon>
        <taxon>Dethiosulfatarculus</taxon>
    </lineage>
</organism>
<feature type="domain" description="Riboflavin kinase" evidence="16">
    <location>
        <begin position="183"/>
        <end position="308"/>
    </location>
</feature>
<keyword evidence="4 15" id="KW-0285">Flavoprotein</keyword>
<dbReference type="GO" id="GO:0009398">
    <property type="term" value="P:FMN biosynthetic process"/>
    <property type="evidence" value="ECO:0007669"/>
    <property type="project" value="UniProtKB-UniRule"/>
</dbReference>